<feature type="compositionally biased region" description="Low complexity" evidence="1">
    <location>
        <begin position="147"/>
        <end position="158"/>
    </location>
</feature>
<evidence type="ECO:0000256" key="1">
    <source>
        <dbReference type="SAM" id="MobiDB-lite"/>
    </source>
</evidence>
<dbReference type="Proteomes" id="UP000034127">
    <property type="component" value="Unassembled WGS sequence"/>
</dbReference>
<accession>A0A0G0BCC7</accession>
<feature type="compositionally biased region" description="Polar residues" evidence="1">
    <location>
        <begin position="63"/>
        <end position="85"/>
    </location>
</feature>
<name>A0A0G0BCC7_9BACT</name>
<reference evidence="2 3" key="1">
    <citation type="journal article" date="2015" name="Nature">
        <title>rRNA introns, odd ribosomes, and small enigmatic genomes across a large radiation of phyla.</title>
        <authorList>
            <person name="Brown C.T."/>
            <person name="Hug L.A."/>
            <person name="Thomas B.C."/>
            <person name="Sharon I."/>
            <person name="Castelle C.J."/>
            <person name="Singh A."/>
            <person name="Wilkins M.J."/>
            <person name="Williams K.H."/>
            <person name="Banfield J.F."/>
        </authorList>
    </citation>
    <scope>NUCLEOTIDE SEQUENCE [LARGE SCALE GENOMIC DNA]</scope>
</reference>
<dbReference type="EMBL" id="LBPX01000021">
    <property type="protein sequence ID" value="KKP67113.1"/>
    <property type="molecule type" value="Genomic_DNA"/>
</dbReference>
<evidence type="ECO:0000313" key="3">
    <source>
        <dbReference type="Proteomes" id="UP000034127"/>
    </source>
</evidence>
<feature type="region of interest" description="Disordered" evidence="1">
    <location>
        <begin position="143"/>
        <end position="164"/>
    </location>
</feature>
<evidence type="ECO:0000313" key="2">
    <source>
        <dbReference type="EMBL" id="KKP67113.1"/>
    </source>
</evidence>
<dbReference type="AlphaFoldDB" id="A0A0G0BCC7"/>
<proteinExistence type="predicted"/>
<protein>
    <submittedName>
        <fullName evidence="2">Uncharacterized protein</fullName>
    </submittedName>
</protein>
<organism evidence="2 3">
    <name type="scientific">Candidatus Roizmanbacteria bacterium GW2011_GWC2_35_12</name>
    <dbReference type="NCBI Taxonomy" id="1618485"/>
    <lineage>
        <taxon>Bacteria</taxon>
        <taxon>Candidatus Roizmaniibacteriota</taxon>
    </lineage>
</organism>
<comment type="caution">
    <text evidence="2">The sequence shown here is derived from an EMBL/GenBank/DDBJ whole genome shotgun (WGS) entry which is preliminary data.</text>
</comment>
<gene>
    <name evidence="2" type="ORF">UR63_C0021G0013</name>
</gene>
<feature type="region of interest" description="Disordered" evidence="1">
    <location>
        <begin position="63"/>
        <end position="124"/>
    </location>
</feature>
<sequence length="363" mass="40262">MLIHRLKILAALILSFVVVEGYTYYTKHPAVLADISYNTKGLLSSLKFRPGSLTKLFSLNFRPSDQVTNPPTNQDNSFDLPTYNQPFDFAQGKPSPTYKAPTGARPTGIRPTKRPVYKPTSVQPTGLDDELLDFPYEAGAEEAIQSKPTKAPKPTKVPSLPPITSDIRPGNSLLEIYKEVNKRACYPVELLMAFKTMETGERFKKDSPATIKIYNTYGWWITGAGDPCYGYGYSHQTGIVPSDSVNAGKSCNSAIGNPTDIKVMGVISVSEWLQEVAQKYIISTIPKNDRRVIFDNALIIAYISRSQLGDPPTDCNNWPDAVVKTAAQKLMGGVCDYYYSNGVSGDYCKQILDLYKQFKKEGY</sequence>